<dbReference type="AlphaFoldDB" id="A0A8X6L3U9"/>
<protein>
    <submittedName>
        <fullName evidence="2">Uncharacterized protein</fullName>
    </submittedName>
</protein>
<sequence>MQFIKITVFLWFAYSSNCHTNDKDFNKNLLTKRSENLEQSSIPYSDFFKDDGRRDIDDKNPFREKLKTSYLLPEYILKKLQILRKNDYSPKSTIGYILKSNIQPELLSEIKNLNSENPTLLRNKKGNKRAVVSQLKKVVNYSDPDENRRNQYPVLKKSLEKANKKIKLKDLNFRMTISALDFLTEHSGVESKGSTPTVKNKKRISLKKMKNKNSNVTTLSHSKNLEIDALTELITEASFSVDSAKTLLKNKDVKVAARTKPSVYGLKSKEGTKDLEIDTFTEAGSLIGNAKTLLKDKESKALARTKPSVYDLKNKGGTTTVKSQEKESAIERTDIELRSESPVTMFILEIIGDTSASIESEPEEIGNSTYPRSSTELFTTQEYVNDYGIPENGLQKFLSVSEETQPAVRATSEE</sequence>
<organism evidence="2 3">
    <name type="scientific">Trichonephila clavata</name>
    <name type="common">Joro spider</name>
    <name type="synonym">Nephila clavata</name>
    <dbReference type="NCBI Taxonomy" id="2740835"/>
    <lineage>
        <taxon>Eukaryota</taxon>
        <taxon>Metazoa</taxon>
        <taxon>Ecdysozoa</taxon>
        <taxon>Arthropoda</taxon>
        <taxon>Chelicerata</taxon>
        <taxon>Arachnida</taxon>
        <taxon>Araneae</taxon>
        <taxon>Araneomorphae</taxon>
        <taxon>Entelegynae</taxon>
        <taxon>Araneoidea</taxon>
        <taxon>Nephilidae</taxon>
        <taxon>Trichonephila</taxon>
    </lineage>
</organism>
<feature type="chain" id="PRO_5036463222" evidence="1">
    <location>
        <begin position="19"/>
        <end position="414"/>
    </location>
</feature>
<proteinExistence type="predicted"/>
<dbReference type="Proteomes" id="UP000887116">
    <property type="component" value="Unassembled WGS sequence"/>
</dbReference>
<evidence type="ECO:0000313" key="2">
    <source>
        <dbReference type="EMBL" id="GFQ94506.1"/>
    </source>
</evidence>
<feature type="signal peptide" evidence="1">
    <location>
        <begin position="1"/>
        <end position="18"/>
    </location>
</feature>
<dbReference type="OrthoDB" id="10370714at2759"/>
<name>A0A8X6L3U9_TRICU</name>
<gene>
    <name evidence="2" type="ORF">TNCT_241201</name>
</gene>
<accession>A0A8X6L3U9</accession>
<evidence type="ECO:0000256" key="1">
    <source>
        <dbReference type="SAM" id="SignalP"/>
    </source>
</evidence>
<keyword evidence="3" id="KW-1185">Reference proteome</keyword>
<dbReference type="EMBL" id="BMAO01014367">
    <property type="protein sequence ID" value="GFQ94506.1"/>
    <property type="molecule type" value="Genomic_DNA"/>
</dbReference>
<reference evidence="2" key="1">
    <citation type="submission" date="2020-07" db="EMBL/GenBank/DDBJ databases">
        <title>Multicomponent nature underlies the extraordinary mechanical properties of spider dragline silk.</title>
        <authorList>
            <person name="Kono N."/>
            <person name="Nakamura H."/>
            <person name="Mori M."/>
            <person name="Yoshida Y."/>
            <person name="Ohtoshi R."/>
            <person name="Malay A.D."/>
            <person name="Moran D.A.P."/>
            <person name="Tomita M."/>
            <person name="Numata K."/>
            <person name="Arakawa K."/>
        </authorList>
    </citation>
    <scope>NUCLEOTIDE SEQUENCE</scope>
</reference>
<evidence type="ECO:0000313" key="3">
    <source>
        <dbReference type="Proteomes" id="UP000887116"/>
    </source>
</evidence>
<comment type="caution">
    <text evidence="2">The sequence shown here is derived from an EMBL/GenBank/DDBJ whole genome shotgun (WGS) entry which is preliminary data.</text>
</comment>
<keyword evidence="1" id="KW-0732">Signal</keyword>